<dbReference type="PANTHER" id="PTHR43214">
    <property type="entry name" value="TWO-COMPONENT RESPONSE REGULATOR"/>
    <property type="match status" value="1"/>
</dbReference>
<dbReference type="GO" id="GO:0006355">
    <property type="term" value="P:regulation of DNA-templated transcription"/>
    <property type="evidence" value="ECO:0007669"/>
    <property type="project" value="InterPro"/>
</dbReference>
<dbReference type="PANTHER" id="PTHR43214:SF24">
    <property type="entry name" value="TRANSCRIPTIONAL REGULATORY PROTEIN NARL-RELATED"/>
    <property type="match status" value="1"/>
</dbReference>
<sequence length="244" mass="26077">MGTAGPDQGLRVDLVRRAASLTATVNDLALDHLEGRRTPGFDLVGSGTAAIDAGFDRLEPLSTRVMCSVIPLLTFNPWDPAEELNQRSIDRGVELRTVVGERSLAANPLLSSLDQTVRIGHAVTTLYLVDRVRAVLPGPLNHDGSATAWTATNPEVLTPTLELWDLIWESSRPIVPEGEAAPFTPRQVRTAVLLARGAKDTSIARELGVSVRTVVSEVATIAARLGATSRLDAAAILRNGRGRP</sequence>
<dbReference type="AlphaFoldDB" id="A0AAU7JYZ5"/>
<dbReference type="PROSITE" id="PS50043">
    <property type="entry name" value="HTH_LUXR_2"/>
    <property type="match status" value="1"/>
</dbReference>
<keyword evidence="2" id="KW-0238">DNA-binding</keyword>
<organism evidence="5">
    <name type="scientific">Pedococcus sp. KACC 23699</name>
    <dbReference type="NCBI Taxonomy" id="3149228"/>
    <lineage>
        <taxon>Bacteria</taxon>
        <taxon>Bacillati</taxon>
        <taxon>Actinomycetota</taxon>
        <taxon>Actinomycetes</taxon>
        <taxon>Micrococcales</taxon>
        <taxon>Intrasporangiaceae</taxon>
        <taxon>Pedococcus</taxon>
    </lineage>
</organism>
<name>A0AAU7JYZ5_9MICO</name>
<dbReference type="Gene3D" id="1.10.10.10">
    <property type="entry name" value="Winged helix-like DNA-binding domain superfamily/Winged helix DNA-binding domain"/>
    <property type="match status" value="1"/>
</dbReference>
<keyword evidence="3" id="KW-0804">Transcription</keyword>
<dbReference type="SUPFAM" id="SSF46894">
    <property type="entry name" value="C-terminal effector domain of the bipartite response regulators"/>
    <property type="match status" value="1"/>
</dbReference>
<dbReference type="SMART" id="SM00421">
    <property type="entry name" value="HTH_LUXR"/>
    <property type="match status" value="1"/>
</dbReference>
<evidence type="ECO:0000259" key="4">
    <source>
        <dbReference type="PROSITE" id="PS50043"/>
    </source>
</evidence>
<dbReference type="RefSeq" id="WP_406832961.1">
    <property type="nucleotide sequence ID" value="NZ_CP157483.1"/>
</dbReference>
<dbReference type="InterPro" id="IPR039420">
    <property type="entry name" value="WalR-like"/>
</dbReference>
<dbReference type="InterPro" id="IPR036388">
    <property type="entry name" value="WH-like_DNA-bd_sf"/>
</dbReference>
<dbReference type="EMBL" id="CP157483">
    <property type="protein sequence ID" value="XBO45460.1"/>
    <property type="molecule type" value="Genomic_DNA"/>
</dbReference>
<reference evidence="5" key="1">
    <citation type="submission" date="2024-05" db="EMBL/GenBank/DDBJ databases">
        <authorList>
            <person name="Kim S."/>
            <person name="Heo J."/>
            <person name="Choi H."/>
            <person name="Choi Y."/>
            <person name="Kwon S.-W."/>
            <person name="Kim Y."/>
        </authorList>
    </citation>
    <scope>NUCLEOTIDE SEQUENCE</scope>
    <source>
        <strain evidence="5">KACC 23699</strain>
    </source>
</reference>
<dbReference type="Pfam" id="PF00196">
    <property type="entry name" value="GerE"/>
    <property type="match status" value="1"/>
</dbReference>
<evidence type="ECO:0000313" key="5">
    <source>
        <dbReference type="EMBL" id="XBO45460.1"/>
    </source>
</evidence>
<keyword evidence="1" id="KW-0805">Transcription regulation</keyword>
<proteinExistence type="predicted"/>
<dbReference type="InterPro" id="IPR016032">
    <property type="entry name" value="Sig_transdc_resp-reg_C-effctor"/>
</dbReference>
<protein>
    <submittedName>
        <fullName evidence="5">Helix-turn-helix transcriptional regulator</fullName>
    </submittedName>
</protein>
<evidence type="ECO:0000256" key="3">
    <source>
        <dbReference type="ARBA" id="ARBA00023163"/>
    </source>
</evidence>
<dbReference type="GO" id="GO:0003677">
    <property type="term" value="F:DNA binding"/>
    <property type="evidence" value="ECO:0007669"/>
    <property type="project" value="UniProtKB-KW"/>
</dbReference>
<accession>A0AAU7JYZ5</accession>
<gene>
    <name evidence="5" type="ORF">ABEG17_09040</name>
</gene>
<evidence type="ECO:0000256" key="2">
    <source>
        <dbReference type="ARBA" id="ARBA00023125"/>
    </source>
</evidence>
<feature type="domain" description="HTH luxR-type" evidence="4">
    <location>
        <begin position="176"/>
        <end position="241"/>
    </location>
</feature>
<evidence type="ECO:0000256" key="1">
    <source>
        <dbReference type="ARBA" id="ARBA00023015"/>
    </source>
</evidence>
<dbReference type="InterPro" id="IPR000792">
    <property type="entry name" value="Tscrpt_reg_LuxR_C"/>
</dbReference>